<sequence length="424" mass="45433">PLQDIAFNKLKLTNNKTCDTGFMVLSSMHKYQPRIHVIEVGGETRDQKTLQTHSFPETQFIAVTAYQNTDITQLKIDNNPFAKGFRDSFDRGMYSPAMAVTLGTGSAASAMFQHGGHVAMPTRSQHPHHHPHGAPTYAPFPPPTHSNGSRTSPPIGALTGGYSQGHHMTSPHMTPSMPNVVSCDPYMVSSVGGGASSNPRGANNGGVARSQTSSAFEVVSQPQGTSYYTNTGSSAGFAAVTASAYSPDGCYGMNANKNYIDAPIEKSLVSPLKEREHNAPVKTPPSQRGCPNDGSIATAWGSFKRTHPSSRNSGSENEATDDVSAGVLPKKRKWSPPPNTQQPIEQPSPEQTVPSGVYTSHSSPDMTHSFYPQSTGVASTHMPYQQVPVPNELHSGYYYGNAISNQNQFYNMPSIDATAGVGYK</sequence>
<keyword evidence="3" id="KW-0804">Transcription</keyword>
<evidence type="ECO:0000256" key="5">
    <source>
        <dbReference type="PROSITE-ProRule" id="PRU00201"/>
    </source>
</evidence>
<dbReference type="InterPro" id="IPR001699">
    <property type="entry name" value="TF_T-box"/>
</dbReference>
<dbReference type="GO" id="GO:0000978">
    <property type="term" value="F:RNA polymerase II cis-regulatory region sequence-specific DNA binding"/>
    <property type="evidence" value="ECO:0007669"/>
    <property type="project" value="InterPro"/>
</dbReference>
<dbReference type="GO" id="GO:0001708">
    <property type="term" value="P:cell fate specification"/>
    <property type="evidence" value="ECO:0007669"/>
    <property type="project" value="TreeGrafter"/>
</dbReference>
<keyword evidence="2 5" id="KW-0238">DNA-binding</keyword>
<dbReference type="GO" id="GO:0045893">
    <property type="term" value="P:positive regulation of DNA-templated transcription"/>
    <property type="evidence" value="ECO:0007669"/>
    <property type="project" value="InterPro"/>
</dbReference>
<name>B8PYF8_HYDEL</name>
<dbReference type="GO" id="GO:0005634">
    <property type="term" value="C:nucleus"/>
    <property type="evidence" value="ECO:0007669"/>
    <property type="project" value="UniProtKB-SubCell"/>
</dbReference>
<dbReference type="GO" id="GO:0000981">
    <property type="term" value="F:DNA-binding transcription factor activity, RNA polymerase II-specific"/>
    <property type="evidence" value="ECO:0007669"/>
    <property type="project" value="TreeGrafter"/>
</dbReference>
<keyword evidence="1" id="KW-0805">Transcription regulation</keyword>
<comment type="subcellular location">
    <subcellularLocation>
        <location evidence="5">Nucleus</location>
    </subcellularLocation>
</comment>
<dbReference type="SMART" id="SM00425">
    <property type="entry name" value="TBOX"/>
    <property type="match status" value="1"/>
</dbReference>
<comment type="caution">
    <text evidence="5">Lacks conserved residue(s) required for the propagation of feature annotation.</text>
</comment>
<feature type="non-terminal residue" evidence="8">
    <location>
        <position position="1"/>
    </location>
</feature>
<evidence type="ECO:0000256" key="6">
    <source>
        <dbReference type="SAM" id="MobiDB-lite"/>
    </source>
</evidence>
<dbReference type="InterPro" id="IPR008967">
    <property type="entry name" value="p53-like_TF_DNA-bd_sf"/>
</dbReference>
<dbReference type="InterPro" id="IPR036960">
    <property type="entry name" value="T-box_sf"/>
</dbReference>
<feature type="domain" description="T-box" evidence="7">
    <location>
        <begin position="1"/>
        <end position="87"/>
    </location>
</feature>
<feature type="region of interest" description="Disordered" evidence="6">
    <location>
        <begin position="274"/>
        <end position="369"/>
    </location>
</feature>
<evidence type="ECO:0000313" key="8">
    <source>
        <dbReference type="EMBL" id="ACA48210.1"/>
    </source>
</evidence>
<dbReference type="PROSITE" id="PS50252">
    <property type="entry name" value="TBOX_3"/>
    <property type="match status" value="1"/>
</dbReference>
<dbReference type="GO" id="GO:0000785">
    <property type="term" value="C:chromatin"/>
    <property type="evidence" value="ECO:0007669"/>
    <property type="project" value="TreeGrafter"/>
</dbReference>
<evidence type="ECO:0000259" key="7">
    <source>
        <dbReference type="PROSITE" id="PS50252"/>
    </source>
</evidence>
<dbReference type="Gene3D" id="2.60.40.820">
    <property type="entry name" value="Transcription factor, T-box"/>
    <property type="match status" value="1"/>
</dbReference>
<evidence type="ECO:0000256" key="4">
    <source>
        <dbReference type="ARBA" id="ARBA00023242"/>
    </source>
</evidence>
<dbReference type="PRINTS" id="PR00937">
    <property type="entry name" value="TBOX"/>
</dbReference>
<dbReference type="SUPFAM" id="SSF49417">
    <property type="entry name" value="p53-like transcription factors"/>
    <property type="match status" value="1"/>
</dbReference>
<dbReference type="EMBL" id="EU327753">
    <property type="protein sequence ID" value="ACA48210.1"/>
    <property type="molecule type" value="mRNA"/>
</dbReference>
<dbReference type="AlphaFoldDB" id="B8PYF8"/>
<dbReference type="Pfam" id="PF00907">
    <property type="entry name" value="T-box"/>
    <property type="match status" value="1"/>
</dbReference>
<protein>
    <submittedName>
        <fullName evidence="8">T-brain T-box transcription factor</fullName>
    </submittedName>
</protein>
<organism evidence="8">
    <name type="scientific">Hydroides elegans</name>
    <name type="common">Polychaete tubeworm</name>
    <dbReference type="NCBI Taxonomy" id="216498"/>
    <lineage>
        <taxon>Eukaryota</taxon>
        <taxon>Metazoa</taxon>
        <taxon>Spiralia</taxon>
        <taxon>Lophotrochozoa</taxon>
        <taxon>Annelida</taxon>
        <taxon>Polychaeta</taxon>
        <taxon>Sedentaria</taxon>
        <taxon>Canalipalpata</taxon>
        <taxon>Sabellida</taxon>
        <taxon>Serpulidae</taxon>
        <taxon>Hydroides</taxon>
    </lineage>
</organism>
<evidence type="ECO:0000256" key="1">
    <source>
        <dbReference type="ARBA" id="ARBA00023015"/>
    </source>
</evidence>
<dbReference type="InterPro" id="IPR046360">
    <property type="entry name" value="T-box_DNA-bd"/>
</dbReference>
<reference evidence="8" key="1">
    <citation type="submission" date="2007-12" db="EMBL/GenBank/DDBJ databases">
        <title>T-brain expression in Hydroides elegans.</title>
        <authorList>
            <person name="Arenas-Mena C."/>
            <person name="Wong K."/>
        </authorList>
    </citation>
    <scope>NUCLEOTIDE SEQUENCE</scope>
</reference>
<feature type="compositionally biased region" description="Polar residues" evidence="6">
    <location>
        <begin position="341"/>
        <end position="369"/>
    </location>
</feature>
<feature type="region of interest" description="Disordered" evidence="6">
    <location>
        <begin position="121"/>
        <end position="167"/>
    </location>
</feature>
<evidence type="ECO:0000256" key="2">
    <source>
        <dbReference type="ARBA" id="ARBA00023125"/>
    </source>
</evidence>
<keyword evidence="4 5" id="KW-0539">Nucleus</keyword>
<dbReference type="PANTHER" id="PTHR11267">
    <property type="entry name" value="T-BOX PROTEIN-RELATED"/>
    <property type="match status" value="1"/>
</dbReference>
<feature type="region of interest" description="Disordered" evidence="6">
    <location>
        <begin position="193"/>
        <end position="216"/>
    </location>
</feature>
<dbReference type="PANTHER" id="PTHR11267:SF201">
    <property type="entry name" value="T-BOX DOMAIN-CONTAINING PROTEIN"/>
    <property type="match status" value="1"/>
</dbReference>
<evidence type="ECO:0000256" key="3">
    <source>
        <dbReference type="ARBA" id="ARBA00023163"/>
    </source>
</evidence>
<proteinExistence type="evidence at transcript level"/>
<accession>B8PYF8</accession>